<dbReference type="InterPro" id="IPR000340">
    <property type="entry name" value="Dual-sp_phosphatase_cat-dom"/>
</dbReference>
<comment type="similarity">
    <text evidence="1">Belongs to the protein-tyrosine phosphatase family. Non-receptor class dual specificity subfamily.</text>
</comment>
<dbReference type="SUPFAM" id="SSF52799">
    <property type="entry name" value="(Phosphotyrosine protein) phosphatases II"/>
    <property type="match status" value="1"/>
</dbReference>
<evidence type="ECO:0000259" key="7">
    <source>
        <dbReference type="PROSITE" id="PS50056"/>
    </source>
</evidence>
<gene>
    <name evidence="8" type="ORF">AMS68_002987</name>
</gene>
<dbReference type="Gene3D" id="3.90.190.10">
    <property type="entry name" value="Protein tyrosine phosphatase superfamily"/>
    <property type="match status" value="1"/>
</dbReference>
<accession>A0A6H0XSM6</accession>
<proteinExistence type="inferred from homology"/>
<name>A0A6H0XSM6_9PEZI</name>
<dbReference type="AlphaFoldDB" id="A0A6H0XSM6"/>
<evidence type="ECO:0000256" key="4">
    <source>
        <dbReference type="ARBA" id="ARBA00022912"/>
    </source>
</evidence>
<dbReference type="SMART" id="SM00195">
    <property type="entry name" value="DSPc"/>
    <property type="match status" value="1"/>
</dbReference>
<keyword evidence="4" id="KW-0904">Protein phosphatase</keyword>
<dbReference type="PROSITE" id="PS50056">
    <property type="entry name" value="TYR_PHOSPHATASE_2"/>
    <property type="match status" value="1"/>
</dbReference>
<dbReference type="InterPro" id="IPR020422">
    <property type="entry name" value="TYR_PHOSPHATASE_DUAL_dom"/>
</dbReference>
<evidence type="ECO:0000313" key="8">
    <source>
        <dbReference type="EMBL" id="QIW97469.1"/>
    </source>
</evidence>
<dbReference type="InterPro" id="IPR016130">
    <property type="entry name" value="Tyr_Pase_AS"/>
</dbReference>
<dbReference type="InterPro" id="IPR016278">
    <property type="entry name" value="DUSP12"/>
</dbReference>
<protein>
    <recommendedName>
        <fullName evidence="2">protein-tyrosine-phosphatase</fullName>
        <ecNumber evidence="2">3.1.3.48</ecNumber>
    </recommendedName>
</protein>
<dbReference type="EC" id="3.1.3.48" evidence="2"/>
<dbReference type="PIRSF" id="PIRSF000941">
    <property type="entry name" value="DUSP12"/>
    <property type="match status" value="1"/>
</dbReference>
<reference evidence="8 9" key="1">
    <citation type="journal article" date="2016" name="Sci. Rep.">
        <title>Peltaster fructicola genome reveals evolution from an invasive phytopathogen to an ectophytic parasite.</title>
        <authorList>
            <person name="Xu C."/>
            <person name="Chen H."/>
            <person name="Gleason M.L."/>
            <person name="Xu J.R."/>
            <person name="Liu H."/>
            <person name="Zhang R."/>
            <person name="Sun G."/>
        </authorList>
    </citation>
    <scope>NUCLEOTIDE SEQUENCE [LARGE SCALE GENOMIC DNA]</scope>
    <source>
        <strain evidence="8 9">LNHT1506</strain>
    </source>
</reference>
<feature type="active site" description="Phosphocysteine intermediate" evidence="5">
    <location>
        <position position="90"/>
    </location>
</feature>
<dbReference type="OrthoDB" id="10252009at2759"/>
<keyword evidence="9" id="KW-1185">Reference proteome</keyword>
<dbReference type="CDD" id="cd14518">
    <property type="entry name" value="DSP_fungal_YVH1"/>
    <property type="match status" value="1"/>
</dbReference>
<feature type="domain" description="Tyrosine-protein phosphatase" evidence="6">
    <location>
        <begin position="2"/>
        <end position="146"/>
    </location>
</feature>
<evidence type="ECO:0000256" key="3">
    <source>
        <dbReference type="ARBA" id="ARBA00022801"/>
    </source>
</evidence>
<dbReference type="EMBL" id="CP051140">
    <property type="protein sequence ID" value="QIW97469.1"/>
    <property type="molecule type" value="Genomic_DNA"/>
</dbReference>
<feature type="domain" description="Tyrosine specific protein phosphatases" evidence="7">
    <location>
        <begin position="67"/>
        <end position="125"/>
    </location>
</feature>
<evidence type="ECO:0000256" key="2">
    <source>
        <dbReference type="ARBA" id="ARBA00013064"/>
    </source>
</evidence>
<keyword evidence="3" id="KW-0378">Hydrolase</keyword>
<dbReference type="PANTHER" id="PTHR45848:SF4">
    <property type="entry name" value="DUAL SPECIFICITY PROTEIN PHOSPHATASE 12"/>
    <property type="match status" value="1"/>
</dbReference>
<dbReference type="GO" id="GO:0005634">
    <property type="term" value="C:nucleus"/>
    <property type="evidence" value="ECO:0007669"/>
    <property type="project" value="TreeGrafter"/>
</dbReference>
<dbReference type="Pfam" id="PF00782">
    <property type="entry name" value="DSPc"/>
    <property type="match status" value="1"/>
</dbReference>
<evidence type="ECO:0000313" key="9">
    <source>
        <dbReference type="Proteomes" id="UP000503462"/>
    </source>
</evidence>
<organism evidence="8 9">
    <name type="scientific">Peltaster fructicola</name>
    <dbReference type="NCBI Taxonomy" id="286661"/>
    <lineage>
        <taxon>Eukaryota</taxon>
        <taxon>Fungi</taxon>
        <taxon>Dikarya</taxon>
        <taxon>Ascomycota</taxon>
        <taxon>Pezizomycotina</taxon>
        <taxon>Dothideomycetes</taxon>
        <taxon>Dothideomycetes incertae sedis</taxon>
        <taxon>Peltaster</taxon>
    </lineage>
</organism>
<dbReference type="InterPro" id="IPR000387">
    <property type="entry name" value="Tyr_Pase_dom"/>
</dbReference>
<evidence type="ECO:0000256" key="1">
    <source>
        <dbReference type="ARBA" id="ARBA00008601"/>
    </source>
</evidence>
<dbReference type="PROSITE" id="PS50054">
    <property type="entry name" value="TYR_PHOSPHATASE_DUAL"/>
    <property type="match status" value="1"/>
</dbReference>
<dbReference type="GO" id="GO:0004725">
    <property type="term" value="F:protein tyrosine phosphatase activity"/>
    <property type="evidence" value="ECO:0007669"/>
    <property type="project" value="UniProtKB-EC"/>
</dbReference>
<evidence type="ECO:0000256" key="5">
    <source>
        <dbReference type="PIRSR" id="PIRSR000941-50"/>
    </source>
</evidence>
<dbReference type="PANTHER" id="PTHR45848">
    <property type="entry name" value="DUAL SPECIFICITY PROTEIN PHOSPHATASE 12 FAMILY MEMBER"/>
    <property type="match status" value="1"/>
</dbReference>
<dbReference type="PROSITE" id="PS00383">
    <property type="entry name" value="TYR_PHOSPHATASE_1"/>
    <property type="match status" value="1"/>
</dbReference>
<sequence>MSIDKVPGELQLYIGGLFTVRRRDLLEQCGITHILSVLGLPLDQKLFDGFKHMVVEVDDTDDENLLEHFPACVRFIQSALDDGKGVLVHCAMGKSRSATVVCAYLMKHFNHTPEEALALLRQSRPFCDPNDGFRSQLQIYHDTNMSDDLENSTIYQRWMYQREIETSRAVGQAPGLIKIHFEDEHQSEGTFIDLEMKCKKCRRILATSQYLVTHQPASGADPSSCAHYFLDPLSWMRPELEQGKLEGRLECPKCSTNVGKYAWQASTEQTIRSRTRESMIGLDYIL</sequence>
<dbReference type="Proteomes" id="UP000503462">
    <property type="component" value="Chromosome 2"/>
</dbReference>
<dbReference type="InterPro" id="IPR029021">
    <property type="entry name" value="Prot-tyrosine_phosphatase-like"/>
</dbReference>
<dbReference type="GO" id="GO:0008138">
    <property type="term" value="F:protein tyrosine/serine/threonine phosphatase activity"/>
    <property type="evidence" value="ECO:0007669"/>
    <property type="project" value="InterPro"/>
</dbReference>
<evidence type="ECO:0000259" key="6">
    <source>
        <dbReference type="PROSITE" id="PS50054"/>
    </source>
</evidence>